<protein>
    <recommendedName>
        <fullName evidence="4">DUF2628 domain-containing protein</fullName>
    </recommendedName>
</protein>
<proteinExistence type="predicted"/>
<comment type="caution">
    <text evidence="2">The sequence shown here is derived from an EMBL/GenBank/DDBJ whole genome shotgun (WGS) entry which is preliminary data.</text>
</comment>
<organism evidence="2 3">
    <name type="scientific">Manganibacter manganicus</name>
    <dbReference type="NCBI Taxonomy" id="1873176"/>
    <lineage>
        <taxon>Bacteria</taxon>
        <taxon>Pseudomonadati</taxon>
        <taxon>Pseudomonadota</taxon>
        <taxon>Alphaproteobacteria</taxon>
        <taxon>Hyphomicrobiales</taxon>
        <taxon>Phyllobacteriaceae</taxon>
        <taxon>Manganibacter</taxon>
    </lineage>
</organism>
<keyword evidence="1" id="KW-0472">Membrane</keyword>
<dbReference type="EMBL" id="MDET01000007">
    <property type="protein sequence ID" value="OQM76493.1"/>
    <property type="molecule type" value="Genomic_DNA"/>
</dbReference>
<keyword evidence="3" id="KW-1185">Reference proteome</keyword>
<dbReference type="InterPro" id="IPR024399">
    <property type="entry name" value="DUF2628"/>
</dbReference>
<reference evidence="2 3" key="1">
    <citation type="journal article" date="2016" name="Int. J. Syst. Evol. Microbiol.">
        <title>Pseudaminobacter manganicus sp. nov., isolated from sludge of a manganese mine.</title>
        <authorList>
            <person name="Li J."/>
            <person name="Huang J."/>
            <person name="Liao S."/>
            <person name="Wang G."/>
        </authorList>
    </citation>
    <scope>NUCLEOTIDE SEQUENCE [LARGE SCALE GENOMIC DNA]</scope>
    <source>
        <strain evidence="2 3">JH-7</strain>
    </source>
</reference>
<feature type="transmembrane region" description="Helical" evidence="1">
    <location>
        <begin position="61"/>
        <end position="81"/>
    </location>
</feature>
<feature type="transmembrane region" description="Helical" evidence="1">
    <location>
        <begin position="26"/>
        <end position="55"/>
    </location>
</feature>
<accession>A0A1V8RTM9</accession>
<evidence type="ECO:0000313" key="2">
    <source>
        <dbReference type="EMBL" id="OQM76493.1"/>
    </source>
</evidence>
<keyword evidence="1" id="KW-1133">Transmembrane helix</keyword>
<dbReference type="Proteomes" id="UP000191905">
    <property type="component" value="Unassembled WGS sequence"/>
</dbReference>
<keyword evidence="1" id="KW-0812">Transmembrane</keyword>
<evidence type="ECO:0000256" key="1">
    <source>
        <dbReference type="SAM" id="Phobius"/>
    </source>
</evidence>
<dbReference type="STRING" id="1873176.BFN67_14020"/>
<dbReference type="AlphaFoldDB" id="A0A1V8RTM9"/>
<dbReference type="OrthoDB" id="7285394at2"/>
<dbReference type="Pfam" id="PF10947">
    <property type="entry name" value="DUF2628"/>
    <property type="match status" value="1"/>
</dbReference>
<sequence length="156" mass="17217">MSAYVIMKPPNGISADARLLRDGFSWLAFLVSPLWLLWHRLWLEALFVFLMISVFNAVGEATGHGVIGMAMSVLVSLFIGLEGQRMRLAALGRGGWRESGVIEADGETDAETRYALEAAERPDQEAPLPEIVPDNMQVRTGRTDLMLGISNHSGRY</sequence>
<evidence type="ECO:0000313" key="3">
    <source>
        <dbReference type="Proteomes" id="UP000191905"/>
    </source>
</evidence>
<gene>
    <name evidence="2" type="ORF">BFN67_14020</name>
</gene>
<evidence type="ECO:0008006" key="4">
    <source>
        <dbReference type="Google" id="ProtNLM"/>
    </source>
</evidence>
<name>A0A1V8RTM9_9HYPH</name>
<dbReference type="RefSeq" id="WP_080918756.1">
    <property type="nucleotide sequence ID" value="NZ_MDET01000007.1"/>
</dbReference>